<dbReference type="EMBL" id="BJCC01000008">
    <property type="protein sequence ID" value="GCF92983.1"/>
    <property type="molecule type" value="Genomic_DNA"/>
</dbReference>
<evidence type="ECO:0000313" key="1">
    <source>
        <dbReference type="EMBL" id="GCF92983.1"/>
    </source>
</evidence>
<reference evidence="2" key="1">
    <citation type="submission" date="2019-02" db="EMBL/GenBank/DDBJ databases">
        <title>Draft genome sequence of Enterococcus sp. Gos25-1.</title>
        <authorList>
            <person name="Tanaka N."/>
            <person name="Shiwa Y."/>
            <person name="Fujita N."/>
        </authorList>
    </citation>
    <scope>NUCLEOTIDE SEQUENCE [LARGE SCALE GENOMIC DNA]</scope>
    <source>
        <strain evidence="2">Gos25-1</strain>
    </source>
</reference>
<sequence>MQFKHILLFSIKDFNNNKEKDGYFPHDGTVINVVVNAMSGLNAVAVGFTNKR</sequence>
<keyword evidence="2" id="KW-1185">Reference proteome</keyword>
<name>A0A4P5PHV7_9ENTE</name>
<evidence type="ECO:0000313" key="2">
    <source>
        <dbReference type="Proteomes" id="UP000290567"/>
    </source>
</evidence>
<proteinExistence type="predicted"/>
<gene>
    <name evidence="1" type="ORF">NRIC_08740</name>
</gene>
<organism evidence="1 2">
    <name type="scientific">Enterococcus florum</name>
    <dbReference type="NCBI Taxonomy" id="2480627"/>
    <lineage>
        <taxon>Bacteria</taxon>
        <taxon>Bacillati</taxon>
        <taxon>Bacillota</taxon>
        <taxon>Bacilli</taxon>
        <taxon>Lactobacillales</taxon>
        <taxon>Enterococcaceae</taxon>
        <taxon>Enterococcus</taxon>
    </lineage>
</organism>
<accession>A0A4P5PHV7</accession>
<dbReference type="Proteomes" id="UP000290567">
    <property type="component" value="Unassembled WGS sequence"/>
</dbReference>
<dbReference type="RefSeq" id="WP_175579993.1">
    <property type="nucleotide sequence ID" value="NZ_BJCC01000008.1"/>
</dbReference>
<comment type="caution">
    <text evidence="1">The sequence shown here is derived from an EMBL/GenBank/DDBJ whole genome shotgun (WGS) entry which is preliminary data.</text>
</comment>
<dbReference type="AlphaFoldDB" id="A0A4P5PHV7"/>
<protein>
    <submittedName>
        <fullName evidence="1">Uncharacterized protein</fullName>
    </submittedName>
</protein>